<dbReference type="EMBL" id="BSVB01000001">
    <property type="protein sequence ID" value="GMA95354.1"/>
    <property type="molecule type" value="Genomic_DNA"/>
</dbReference>
<comment type="caution">
    <text evidence="2">The sequence shown here is derived from an EMBL/GenBank/DDBJ whole genome shotgun (WGS) entry which is preliminary data.</text>
</comment>
<dbReference type="Pfam" id="PF01494">
    <property type="entry name" value="FAD_binding_3"/>
    <property type="match status" value="1"/>
</dbReference>
<dbReference type="PRINTS" id="PR00420">
    <property type="entry name" value="RNGMNOXGNASE"/>
</dbReference>
<dbReference type="Gene3D" id="3.30.9.10">
    <property type="entry name" value="D-Amino Acid Oxidase, subunit A, domain 2"/>
    <property type="match status" value="1"/>
</dbReference>
<dbReference type="InterPro" id="IPR002938">
    <property type="entry name" value="FAD-bd"/>
</dbReference>
<evidence type="ECO:0000259" key="1">
    <source>
        <dbReference type="Pfam" id="PF01494"/>
    </source>
</evidence>
<sequence length="400" mass="43417">MKVLIVGAGIAGPTLAYWLARDGHDVTLLERAPEPRRGGYVVDFWGTGYTVAERMGLVPRLLAEGYHFRTMREVSDHGRKITQLDAERLIAGADGRYVTIARSDLAAAILDAVRDVVEAGGAGSIEMLFGDTVERLDDDGDRVRVELTSGGSRAFDLVIGADGLHSRVRALAFGPEAGYERDLGIAVAAFDIRGYRPRDELIAITRTQVGAQTLRIALRDDVTMFCFMFRHEGAVPIDDVTAQQELLRRRLGHLGWEVPRILELMPTARTFYLDKASQIRMPSWSRGRVALIGDAAASPSLLAGQGSALAMVEAYVLARALRDAHGDHAAAFAAYEQRLAPVVRTKQDAAIGLGTAFAPRTRAQLIVRDALVGLMGIPFVANLVTGRSLRDPIELPPPSD</sequence>
<dbReference type="InterPro" id="IPR036188">
    <property type="entry name" value="FAD/NAD-bd_sf"/>
</dbReference>
<dbReference type="Gene3D" id="3.50.50.60">
    <property type="entry name" value="FAD/NAD(P)-binding domain"/>
    <property type="match status" value="1"/>
</dbReference>
<accession>A0ABQ6K4S3</accession>
<organism evidence="2 3">
    <name type="scientific">Pseudolysinimonas kribbensis</name>
    <dbReference type="NCBI Taxonomy" id="433641"/>
    <lineage>
        <taxon>Bacteria</taxon>
        <taxon>Bacillati</taxon>
        <taxon>Actinomycetota</taxon>
        <taxon>Actinomycetes</taxon>
        <taxon>Micrococcales</taxon>
        <taxon>Microbacteriaceae</taxon>
        <taxon>Pseudolysinimonas</taxon>
    </lineage>
</organism>
<feature type="domain" description="FAD-binding" evidence="1">
    <location>
        <begin position="2"/>
        <end position="344"/>
    </location>
</feature>
<dbReference type="PANTHER" id="PTHR46865:SF8">
    <property type="entry name" value="POSSIBLE OXIDOREDUCTASE"/>
    <property type="match status" value="1"/>
</dbReference>
<protein>
    <submittedName>
        <fullName evidence="2">Oxidoreductase</fullName>
    </submittedName>
</protein>
<dbReference type="PANTHER" id="PTHR46865">
    <property type="entry name" value="OXIDOREDUCTASE-RELATED"/>
    <property type="match status" value="1"/>
</dbReference>
<reference evidence="3" key="1">
    <citation type="journal article" date="2019" name="Int. J. Syst. Evol. Microbiol.">
        <title>The Global Catalogue of Microorganisms (GCM) 10K type strain sequencing project: providing services to taxonomists for standard genome sequencing and annotation.</title>
        <authorList>
            <consortium name="The Broad Institute Genomics Platform"/>
            <consortium name="The Broad Institute Genome Sequencing Center for Infectious Disease"/>
            <person name="Wu L."/>
            <person name="Ma J."/>
        </authorList>
    </citation>
    <scope>NUCLEOTIDE SEQUENCE [LARGE SCALE GENOMIC DNA]</scope>
    <source>
        <strain evidence="3">NBRC 108894</strain>
    </source>
</reference>
<dbReference type="RefSeq" id="WP_284254130.1">
    <property type="nucleotide sequence ID" value="NZ_BAAAQO010000002.1"/>
</dbReference>
<dbReference type="SUPFAM" id="SSF51905">
    <property type="entry name" value="FAD/NAD(P)-binding domain"/>
    <property type="match status" value="1"/>
</dbReference>
<gene>
    <name evidence="2" type="ORF">GCM10025881_21780</name>
</gene>
<dbReference type="InterPro" id="IPR051704">
    <property type="entry name" value="FAD_aromatic-hydroxylase"/>
</dbReference>
<keyword evidence="3" id="KW-1185">Reference proteome</keyword>
<proteinExistence type="predicted"/>
<dbReference type="Proteomes" id="UP001157034">
    <property type="component" value="Unassembled WGS sequence"/>
</dbReference>
<evidence type="ECO:0000313" key="3">
    <source>
        <dbReference type="Proteomes" id="UP001157034"/>
    </source>
</evidence>
<dbReference type="NCBIfam" id="NF005761">
    <property type="entry name" value="PRK07588.1"/>
    <property type="match status" value="1"/>
</dbReference>
<name>A0ABQ6K4S3_9MICO</name>
<evidence type="ECO:0000313" key="2">
    <source>
        <dbReference type="EMBL" id="GMA95354.1"/>
    </source>
</evidence>